<dbReference type="SMART" id="SM01230">
    <property type="entry name" value="Gln-synt_C"/>
    <property type="match status" value="1"/>
</dbReference>
<dbReference type="InterPro" id="IPR008147">
    <property type="entry name" value="Gln_synt_N"/>
</dbReference>
<accession>A0A255YZN6</accession>
<dbReference type="PANTHER" id="PTHR43785">
    <property type="entry name" value="GAMMA-GLUTAMYLPUTRESCINE SYNTHETASE"/>
    <property type="match status" value="1"/>
</dbReference>
<organism evidence="11 12">
    <name type="scientific">Niveispirillum lacus</name>
    <dbReference type="NCBI Taxonomy" id="1981099"/>
    <lineage>
        <taxon>Bacteria</taxon>
        <taxon>Pseudomonadati</taxon>
        <taxon>Pseudomonadota</taxon>
        <taxon>Alphaproteobacteria</taxon>
        <taxon>Rhodospirillales</taxon>
        <taxon>Azospirillaceae</taxon>
        <taxon>Niveispirillum</taxon>
    </lineage>
</organism>
<gene>
    <name evidence="11" type="ORF">CHU95_11830</name>
</gene>
<evidence type="ECO:0000259" key="10">
    <source>
        <dbReference type="PROSITE" id="PS51987"/>
    </source>
</evidence>
<feature type="domain" description="GS catalytic" evidence="10">
    <location>
        <begin position="121"/>
        <end position="456"/>
    </location>
</feature>
<keyword evidence="4" id="KW-0547">Nucleotide-binding</keyword>
<comment type="similarity">
    <text evidence="7 8">Belongs to the glutamine synthetase family.</text>
</comment>
<feature type="domain" description="GS beta-grasp" evidence="9">
    <location>
        <begin position="19"/>
        <end position="114"/>
    </location>
</feature>
<keyword evidence="6" id="KW-0535">Nitrogen fixation</keyword>
<reference evidence="11 12" key="1">
    <citation type="submission" date="2017-07" db="EMBL/GenBank/DDBJ databases">
        <title>Niveispirillum cyanobacteriorum sp. nov., isolated from cyanobacterial aggregates in a eutrophic lake.</title>
        <authorList>
            <person name="Cai H."/>
        </authorList>
    </citation>
    <scope>NUCLEOTIDE SEQUENCE [LARGE SCALE GENOMIC DNA]</scope>
    <source>
        <strain evidence="12">TH1-14</strain>
    </source>
</reference>
<evidence type="ECO:0000313" key="11">
    <source>
        <dbReference type="EMBL" id="OYQ34144.1"/>
    </source>
</evidence>
<dbReference type="GO" id="GO:0006542">
    <property type="term" value="P:glutamine biosynthetic process"/>
    <property type="evidence" value="ECO:0007669"/>
    <property type="project" value="InterPro"/>
</dbReference>
<dbReference type="Proteomes" id="UP000216998">
    <property type="component" value="Unassembled WGS sequence"/>
</dbReference>
<evidence type="ECO:0000256" key="6">
    <source>
        <dbReference type="ARBA" id="ARBA00023231"/>
    </source>
</evidence>
<keyword evidence="12" id="KW-1185">Reference proteome</keyword>
<name>A0A255YZN6_9PROT</name>
<dbReference type="InterPro" id="IPR008146">
    <property type="entry name" value="Gln_synth_cat_dom"/>
</dbReference>
<dbReference type="PROSITE" id="PS51986">
    <property type="entry name" value="GS_BETA_GRASP"/>
    <property type="match status" value="1"/>
</dbReference>
<dbReference type="EMBL" id="NOXU01000029">
    <property type="protein sequence ID" value="OYQ34144.1"/>
    <property type="molecule type" value="Genomic_DNA"/>
</dbReference>
<evidence type="ECO:0000256" key="2">
    <source>
        <dbReference type="ARBA" id="ARBA00003117"/>
    </source>
</evidence>
<dbReference type="InterPro" id="IPR014746">
    <property type="entry name" value="Gln_synth/guanido_kin_cat_dom"/>
</dbReference>
<comment type="function">
    <text evidence="2">Catalyzes the ATP-dependent biosynthesis of glutamine from glutamate and ammonia.</text>
</comment>
<dbReference type="AlphaFoldDB" id="A0A255YZN6"/>
<dbReference type="SUPFAM" id="SSF54368">
    <property type="entry name" value="Glutamine synthetase, N-terminal domain"/>
    <property type="match status" value="1"/>
</dbReference>
<keyword evidence="5" id="KW-0067">ATP-binding</keyword>
<evidence type="ECO:0000259" key="9">
    <source>
        <dbReference type="PROSITE" id="PS51986"/>
    </source>
</evidence>
<comment type="caution">
    <text evidence="11">The sequence shown here is derived from an EMBL/GenBank/DDBJ whole genome shotgun (WGS) entry which is preliminary data.</text>
</comment>
<dbReference type="Pfam" id="PF00120">
    <property type="entry name" value="Gln-synt_C"/>
    <property type="match status" value="1"/>
</dbReference>
<proteinExistence type="inferred from homology"/>
<dbReference type="PANTHER" id="PTHR43785:SF12">
    <property type="entry name" value="TYPE-1 GLUTAMINE SYNTHETASE 2"/>
    <property type="match status" value="1"/>
</dbReference>
<evidence type="ECO:0000313" key="12">
    <source>
        <dbReference type="Proteomes" id="UP000216998"/>
    </source>
</evidence>
<evidence type="ECO:0000256" key="4">
    <source>
        <dbReference type="ARBA" id="ARBA00022741"/>
    </source>
</evidence>
<sequence>MTSNPDPLHEIEIFRQHYPAVTAVDVLLPDLCGVFRGKRVPIDEVAKVWKEGVAFPGCTFAVDITGDTVEETGMSVEKGVPDRICRPVAGTLAPVPWAAKPLGQVMLSMRDGDGSPFPYAPRALVETLVAELSRRGLTPMVAIELEFYLFNRDRAADAPPSPPVSKRSRLPQNRTQVYGLTELEDFEEVLDEITAAAQAQGIPAGTAIAEYGPGQYEITLSHRPDALRAADDAVLFKRAVRGVAHKHGYEASFMAKPYTDQASSGMHIHMSVLDQDGRNIFADASPEGSTALRHAIGGMAAIMPACMALAAPGANSWRRFQTGSYAPTVIGWGVNNRTAPLRIPAGGPDSRRVEYRIAGADANPYLVLAGMLAGLLHGLDGKIDPGPALEGNAYEAKAPRLPDEWGMALDLFQGSAELRRWLGAAFVETYAITKRAERAKFNQRVTPLEWEWYLRG</sequence>
<keyword evidence="3" id="KW-0436">Ligase</keyword>
<dbReference type="GO" id="GO:0006598">
    <property type="term" value="P:polyamine catabolic process"/>
    <property type="evidence" value="ECO:0007669"/>
    <property type="project" value="TreeGrafter"/>
</dbReference>
<dbReference type="Gene3D" id="3.10.20.70">
    <property type="entry name" value="Glutamine synthetase, N-terminal domain"/>
    <property type="match status" value="1"/>
</dbReference>
<evidence type="ECO:0000256" key="3">
    <source>
        <dbReference type="ARBA" id="ARBA00022598"/>
    </source>
</evidence>
<evidence type="ECO:0000256" key="5">
    <source>
        <dbReference type="ARBA" id="ARBA00022840"/>
    </source>
</evidence>
<evidence type="ECO:0000256" key="8">
    <source>
        <dbReference type="RuleBase" id="RU000384"/>
    </source>
</evidence>
<dbReference type="SUPFAM" id="SSF55931">
    <property type="entry name" value="Glutamine synthetase/guanido kinase"/>
    <property type="match status" value="1"/>
</dbReference>
<dbReference type="RefSeq" id="WP_094456554.1">
    <property type="nucleotide sequence ID" value="NZ_NOXU01000029.1"/>
</dbReference>
<dbReference type="GO" id="GO:0005524">
    <property type="term" value="F:ATP binding"/>
    <property type="evidence" value="ECO:0007669"/>
    <property type="project" value="UniProtKB-KW"/>
</dbReference>
<dbReference type="GO" id="GO:0004356">
    <property type="term" value="F:glutamine synthetase activity"/>
    <property type="evidence" value="ECO:0007669"/>
    <property type="project" value="InterPro"/>
</dbReference>
<comment type="cofactor">
    <cofactor evidence="1">
        <name>Mg(2+)</name>
        <dbReference type="ChEBI" id="CHEBI:18420"/>
    </cofactor>
</comment>
<dbReference type="OrthoDB" id="9807095at2"/>
<evidence type="ECO:0000256" key="1">
    <source>
        <dbReference type="ARBA" id="ARBA00001946"/>
    </source>
</evidence>
<dbReference type="PROSITE" id="PS51987">
    <property type="entry name" value="GS_CATALYTIC"/>
    <property type="match status" value="1"/>
</dbReference>
<evidence type="ECO:0000256" key="7">
    <source>
        <dbReference type="PROSITE-ProRule" id="PRU01330"/>
    </source>
</evidence>
<protein>
    <submittedName>
        <fullName evidence="11">Glutamine synthetase</fullName>
    </submittedName>
</protein>
<dbReference type="InterPro" id="IPR036651">
    <property type="entry name" value="Gln_synt_N_sf"/>
</dbReference>
<dbReference type="Gene3D" id="3.30.590.10">
    <property type="entry name" value="Glutamine synthetase/guanido kinase, catalytic domain"/>
    <property type="match status" value="1"/>
</dbReference>